<dbReference type="NCBIfam" id="TIGR01410">
    <property type="entry name" value="tatB"/>
    <property type="match status" value="1"/>
</dbReference>
<dbReference type="AlphaFoldDB" id="A0A1E5Q609"/>
<evidence type="ECO:0000256" key="5">
    <source>
        <dbReference type="ARBA" id="ARBA00022927"/>
    </source>
</evidence>
<evidence type="ECO:0000256" key="4">
    <source>
        <dbReference type="ARBA" id="ARBA00022692"/>
    </source>
</evidence>
<comment type="function">
    <text evidence="9">Part of the twin-arginine translocation (Tat) system that transports large folded proteins containing a characteristic twin-arginine motif in their signal peptide across membranes. Together with TatC, TatB is part of a receptor directly interacting with Tat signal peptides. TatB may form an oligomeric binding site that transiently accommodates folded Tat precursor proteins before their translocation.</text>
</comment>
<comment type="subunit">
    <text evidence="9">The Tat system comprises two distinct complexes: a TatABC complex, containing multiple copies of TatA, TatB and TatC subunits, and a separate TatA complex, containing only TatA subunits. Substrates initially bind to the TatABC complex, which probably triggers association of the separate TatA complex to form the active translocon.</text>
</comment>
<keyword evidence="7 9" id="KW-0811">Translocation</keyword>
<evidence type="ECO:0000256" key="9">
    <source>
        <dbReference type="HAMAP-Rule" id="MF_00237"/>
    </source>
</evidence>
<proteinExistence type="inferred from homology"/>
<dbReference type="PRINTS" id="PR01506">
    <property type="entry name" value="TATBPROTEIN"/>
</dbReference>
<dbReference type="STRING" id="28181.BEN30_13140"/>
<dbReference type="EMBL" id="MCGG01000042">
    <property type="protein sequence ID" value="OEJ65945.1"/>
    <property type="molecule type" value="Genomic_DNA"/>
</dbReference>
<dbReference type="Pfam" id="PF02416">
    <property type="entry name" value="TatA_B_E"/>
    <property type="match status" value="1"/>
</dbReference>
<evidence type="ECO:0000256" key="2">
    <source>
        <dbReference type="ARBA" id="ARBA00022448"/>
    </source>
</evidence>
<evidence type="ECO:0000256" key="6">
    <source>
        <dbReference type="ARBA" id="ARBA00022989"/>
    </source>
</evidence>
<feature type="region of interest" description="Disordered" evidence="10">
    <location>
        <begin position="93"/>
        <end position="146"/>
    </location>
</feature>
<keyword evidence="3 9" id="KW-1003">Cell membrane</keyword>
<keyword evidence="4 9" id="KW-0812">Transmembrane</keyword>
<evidence type="ECO:0000256" key="7">
    <source>
        <dbReference type="ARBA" id="ARBA00023010"/>
    </source>
</evidence>
<dbReference type="PANTHER" id="PTHR33162:SF1">
    <property type="entry name" value="SEC-INDEPENDENT PROTEIN TRANSLOCASE PROTEIN TATA, CHLOROPLASTIC"/>
    <property type="match status" value="1"/>
</dbReference>
<dbReference type="HAMAP" id="MF_00237">
    <property type="entry name" value="TatB"/>
    <property type="match status" value="1"/>
</dbReference>
<organism evidence="12 13">
    <name type="scientific">Magnetovibrio blakemorei</name>
    <dbReference type="NCBI Taxonomy" id="28181"/>
    <lineage>
        <taxon>Bacteria</taxon>
        <taxon>Pseudomonadati</taxon>
        <taxon>Pseudomonadota</taxon>
        <taxon>Alphaproteobacteria</taxon>
        <taxon>Rhodospirillales</taxon>
        <taxon>Magnetovibrionaceae</taxon>
        <taxon>Magnetovibrio</taxon>
    </lineage>
</organism>
<dbReference type="GO" id="GO:0033281">
    <property type="term" value="C:TAT protein transport complex"/>
    <property type="evidence" value="ECO:0007669"/>
    <property type="project" value="UniProtKB-UniRule"/>
</dbReference>
<name>A0A1E5Q609_9PROT</name>
<evidence type="ECO:0000256" key="11">
    <source>
        <dbReference type="SAM" id="Phobius"/>
    </source>
</evidence>
<comment type="caution">
    <text evidence="12">The sequence shown here is derived from an EMBL/GenBank/DDBJ whole genome shotgun (WGS) entry which is preliminary data.</text>
</comment>
<keyword evidence="5 9" id="KW-0653">Protein transport</keyword>
<dbReference type="InterPro" id="IPR018448">
    <property type="entry name" value="TatB"/>
</dbReference>
<keyword evidence="6 9" id="KW-1133">Transmembrane helix</keyword>
<dbReference type="GO" id="GO:0008320">
    <property type="term" value="F:protein transmembrane transporter activity"/>
    <property type="evidence" value="ECO:0007669"/>
    <property type="project" value="UniProtKB-UniRule"/>
</dbReference>
<dbReference type="RefSeq" id="WP_069958526.1">
    <property type="nucleotide sequence ID" value="NZ_MCGG01000042.1"/>
</dbReference>
<gene>
    <name evidence="9" type="primary">tatB</name>
    <name evidence="12" type="ORF">BEN30_13140</name>
</gene>
<keyword evidence="13" id="KW-1185">Reference proteome</keyword>
<dbReference type="Gene3D" id="1.20.5.3310">
    <property type="match status" value="1"/>
</dbReference>
<feature type="transmembrane region" description="Helical" evidence="11">
    <location>
        <begin position="6"/>
        <end position="22"/>
    </location>
</feature>
<dbReference type="Proteomes" id="UP000095347">
    <property type="component" value="Unassembled WGS sequence"/>
</dbReference>
<evidence type="ECO:0000313" key="12">
    <source>
        <dbReference type="EMBL" id="OEJ65945.1"/>
    </source>
</evidence>
<comment type="subcellular location">
    <subcellularLocation>
        <location evidence="9">Cell membrane</location>
        <topology evidence="9">Single-pass membrane protein</topology>
    </subcellularLocation>
    <subcellularLocation>
        <location evidence="1">Membrane</location>
        <topology evidence="1">Single-pass membrane protein</topology>
    </subcellularLocation>
</comment>
<evidence type="ECO:0000256" key="1">
    <source>
        <dbReference type="ARBA" id="ARBA00004167"/>
    </source>
</evidence>
<protein>
    <recommendedName>
        <fullName evidence="9">Sec-independent protein translocase protein TatB</fullName>
    </recommendedName>
</protein>
<keyword evidence="2 9" id="KW-0813">Transport</keyword>
<evidence type="ECO:0000256" key="10">
    <source>
        <dbReference type="SAM" id="MobiDB-lite"/>
    </source>
</evidence>
<sequence length="146" mass="16006">MFDIGWQELFVVAVLALIVIGPKDLPKTIKLVTSWIRKARMMAREFQTGIDDMVREADLADVKKTLMDGSDDLKKELEQTVGTDIAKDLDLSEDETRKITSGSAKGVDLGEILEPSDEVPIPDGAVDDDDDVMPVAKSSPKTEQTS</sequence>
<dbReference type="InterPro" id="IPR003369">
    <property type="entry name" value="TatA/B/E"/>
</dbReference>
<dbReference type="GO" id="GO:0043953">
    <property type="term" value="P:protein transport by the Tat complex"/>
    <property type="evidence" value="ECO:0007669"/>
    <property type="project" value="UniProtKB-UniRule"/>
</dbReference>
<keyword evidence="8 9" id="KW-0472">Membrane</keyword>
<evidence type="ECO:0000313" key="13">
    <source>
        <dbReference type="Proteomes" id="UP000095347"/>
    </source>
</evidence>
<dbReference type="PANTHER" id="PTHR33162">
    <property type="entry name" value="SEC-INDEPENDENT PROTEIN TRANSLOCASE PROTEIN TATA, CHLOROPLASTIC"/>
    <property type="match status" value="1"/>
</dbReference>
<dbReference type="OrthoDB" id="7206969at2"/>
<evidence type="ECO:0000256" key="3">
    <source>
        <dbReference type="ARBA" id="ARBA00022475"/>
    </source>
</evidence>
<evidence type="ECO:0000256" key="8">
    <source>
        <dbReference type="ARBA" id="ARBA00023136"/>
    </source>
</evidence>
<reference evidence="13" key="1">
    <citation type="submission" date="2016-07" db="EMBL/GenBank/DDBJ databases">
        <authorList>
            <person name="Florea S."/>
            <person name="Webb J.S."/>
            <person name="Jaromczyk J."/>
            <person name="Schardl C.L."/>
        </authorList>
    </citation>
    <scope>NUCLEOTIDE SEQUENCE [LARGE SCALE GENOMIC DNA]</scope>
    <source>
        <strain evidence="13">MV-1</strain>
    </source>
</reference>
<accession>A0A1E5Q609</accession>
<comment type="similarity">
    <text evidence="9">Belongs to the TatB family.</text>
</comment>